<evidence type="ECO:0000313" key="2">
    <source>
        <dbReference type="EMBL" id="RBP01186.1"/>
    </source>
</evidence>
<dbReference type="InterPro" id="IPR056130">
    <property type="entry name" value="DUF7713"/>
</dbReference>
<comment type="caution">
    <text evidence="2">The sequence shown here is derived from an EMBL/GenBank/DDBJ whole genome shotgun (WGS) entry which is preliminary data.</text>
</comment>
<feature type="domain" description="DUF7713" evidence="1">
    <location>
        <begin position="83"/>
        <end position="143"/>
    </location>
</feature>
<dbReference type="Proteomes" id="UP000253529">
    <property type="component" value="Unassembled WGS sequence"/>
</dbReference>
<reference evidence="2 3" key="1">
    <citation type="submission" date="2018-06" db="EMBL/GenBank/DDBJ databases">
        <title>Genomic Encyclopedia of Type Strains, Phase IV (KMG-IV): sequencing the most valuable type-strain genomes for metagenomic binning, comparative biology and taxonomic classification.</title>
        <authorList>
            <person name="Goeker M."/>
        </authorList>
    </citation>
    <scope>NUCLEOTIDE SEQUENCE [LARGE SCALE GENOMIC DNA]</scope>
    <source>
        <strain evidence="2 3">DSM 24875</strain>
    </source>
</reference>
<protein>
    <recommendedName>
        <fullName evidence="1">DUF7713 domain-containing protein</fullName>
    </recommendedName>
</protein>
<evidence type="ECO:0000259" key="1">
    <source>
        <dbReference type="Pfam" id="PF24828"/>
    </source>
</evidence>
<dbReference type="RefSeq" id="WP_113893823.1">
    <property type="nucleotide sequence ID" value="NZ_QNRK01000058.1"/>
</dbReference>
<name>A0A366EGQ8_9HYPH</name>
<keyword evidence="3" id="KW-1185">Reference proteome</keyword>
<dbReference type="EMBL" id="QNRK01000058">
    <property type="protein sequence ID" value="RBP01186.1"/>
    <property type="molecule type" value="Genomic_DNA"/>
</dbReference>
<accession>A0A366EGQ8</accession>
<gene>
    <name evidence="2" type="ORF">DFR50_15816</name>
</gene>
<organism evidence="2 3">
    <name type="scientific">Roseiarcus fermentans</name>
    <dbReference type="NCBI Taxonomy" id="1473586"/>
    <lineage>
        <taxon>Bacteria</taxon>
        <taxon>Pseudomonadati</taxon>
        <taxon>Pseudomonadota</taxon>
        <taxon>Alphaproteobacteria</taxon>
        <taxon>Hyphomicrobiales</taxon>
        <taxon>Roseiarcaceae</taxon>
        <taxon>Roseiarcus</taxon>
    </lineage>
</organism>
<evidence type="ECO:0000313" key="3">
    <source>
        <dbReference type="Proteomes" id="UP000253529"/>
    </source>
</evidence>
<dbReference type="OrthoDB" id="7850816at2"/>
<proteinExistence type="predicted"/>
<dbReference type="AlphaFoldDB" id="A0A366EGQ8"/>
<dbReference type="Pfam" id="PF24828">
    <property type="entry name" value="DUF7713"/>
    <property type="match status" value="1"/>
</dbReference>
<sequence length="164" mass="18457">MRLKKPTRAIIDQVRITREGNDAIIDYADAGIAGTRVTIGPDIATMTDREIIDLFNGILAAQERLLADWDKTVTEEPPGEKQIDYHEDSGQWVPRGGVLRCIIDDGGPEGEVTIHIDDKELSLAEFGRMLRVHAGWGMRIAFVPEEFISENPKVEIRKPKRPKR</sequence>